<keyword evidence="2" id="KW-1185">Reference proteome</keyword>
<name>A0ABS8T161_DATST</name>
<evidence type="ECO:0000313" key="2">
    <source>
        <dbReference type="Proteomes" id="UP000823775"/>
    </source>
</evidence>
<protein>
    <submittedName>
        <fullName evidence="1">Uncharacterized protein</fullName>
    </submittedName>
</protein>
<comment type="caution">
    <text evidence="1">The sequence shown here is derived from an EMBL/GenBank/DDBJ whole genome shotgun (WGS) entry which is preliminary data.</text>
</comment>
<feature type="non-terminal residue" evidence="1">
    <location>
        <position position="65"/>
    </location>
</feature>
<dbReference type="EMBL" id="JACEIK010001015">
    <property type="protein sequence ID" value="MCD7465087.1"/>
    <property type="molecule type" value="Genomic_DNA"/>
</dbReference>
<proteinExistence type="predicted"/>
<organism evidence="1 2">
    <name type="scientific">Datura stramonium</name>
    <name type="common">Jimsonweed</name>
    <name type="synonym">Common thornapple</name>
    <dbReference type="NCBI Taxonomy" id="4076"/>
    <lineage>
        <taxon>Eukaryota</taxon>
        <taxon>Viridiplantae</taxon>
        <taxon>Streptophyta</taxon>
        <taxon>Embryophyta</taxon>
        <taxon>Tracheophyta</taxon>
        <taxon>Spermatophyta</taxon>
        <taxon>Magnoliopsida</taxon>
        <taxon>eudicotyledons</taxon>
        <taxon>Gunneridae</taxon>
        <taxon>Pentapetalae</taxon>
        <taxon>asterids</taxon>
        <taxon>lamiids</taxon>
        <taxon>Solanales</taxon>
        <taxon>Solanaceae</taxon>
        <taxon>Solanoideae</taxon>
        <taxon>Datureae</taxon>
        <taxon>Datura</taxon>
    </lineage>
</organism>
<evidence type="ECO:0000313" key="1">
    <source>
        <dbReference type="EMBL" id="MCD7465087.1"/>
    </source>
</evidence>
<reference evidence="1 2" key="1">
    <citation type="journal article" date="2021" name="BMC Genomics">
        <title>Datura genome reveals duplications of psychoactive alkaloid biosynthetic genes and high mutation rate following tissue culture.</title>
        <authorList>
            <person name="Rajewski A."/>
            <person name="Carter-House D."/>
            <person name="Stajich J."/>
            <person name="Litt A."/>
        </authorList>
    </citation>
    <scope>NUCLEOTIDE SEQUENCE [LARGE SCALE GENOMIC DNA]</scope>
    <source>
        <strain evidence="1">AR-01</strain>
    </source>
</reference>
<dbReference type="Proteomes" id="UP000823775">
    <property type="component" value="Unassembled WGS sequence"/>
</dbReference>
<feature type="non-terminal residue" evidence="1">
    <location>
        <position position="1"/>
    </location>
</feature>
<accession>A0ABS8T161</accession>
<gene>
    <name evidence="1" type="ORF">HAX54_000534</name>
</gene>
<sequence length="65" mass="7314">GYPRTAGDRKKIGVETFQSANFWRTADRDPQNANVTRGQGSGLKPIFTRISISLPFCQNRMVNSR</sequence>